<organism evidence="3 4">
    <name type="scientific">Candidatus Methanocrinis natronophilus</name>
    <dbReference type="NCBI Taxonomy" id="3033396"/>
    <lineage>
        <taxon>Archaea</taxon>
        <taxon>Methanobacteriati</taxon>
        <taxon>Methanobacteriota</taxon>
        <taxon>Stenosarchaea group</taxon>
        <taxon>Methanomicrobia</taxon>
        <taxon>Methanotrichales</taxon>
        <taxon>Methanotrichaceae</taxon>
        <taxon>Methanocrinis</taxon>
    </lineage>
</organism>
<comment type="caution">
    <text evidence="3">The sequence shown here is derived from an EMBL/GenBank/DDBJ whole genome shotgun (WGS) entry which is preliminary data.</text>
</comment>
<dbReference type="RefSeq" id="WP_316965493.1">
    <property type="nucleotide sequence ID" value="NZ_JARFPK010000002.1"/>
</dbReference>
<proteinExistence type="predicted"/>
<feature type="region of interest" description="Disordered" evidence="1">
    <location>
        <begin position="139"/>
        <end position="178"/>
    </location>
</feature>
<accession>A0ABT5X4W5</accession>
<keyword evidence="4" id="KW-1185">Reference proteome</keyword>
<protein>
    <submittedName>
        <fullName evidence="3">DUF4130 domain-containing protein</fullName>
    </submittedName>
</protein>
<reference evidence="3 4" key="1">
    <citation type="submission" date="2023-03" db="EMBL/GenBank/DDBJ databases">
        <title>WGS of Methanotrichaceae archaeon Mx.</title>
        <authorList>
            <person name="Sorokin D.Y."/>
            <person name="Merkel A.Y."/>
        </authorList>
    </citation>
    <scope>NUCLEOTIDE SEQUENCE [LARGE SCALE GENOMIC DNA]</scope>
    <source>
        <strain evidence="3 4">Mx</strain>
    </source>
</reference>
<evidence type="ECO:0000256" key="1">
    <source>
        <dbReference type="SAM" id="MobiDB-lite"/>
    </source>
</evidence>
<dbReference type="Pfam" id="PF13566">
    <property type="entry name" value="DUF4130"/>
    <property type="match status" value="1"/>
</dbReference>
<feature type="compositionally biased region" description="Basic and acidic residues" evidence="1">
    <location>
        <begin position="151"/>
        <end position="169"/>
    </location>
</feature>
<name>A0ABT5X4W5_9EURY</name>
<dbReference type="InterPro" id="IPR025404">
    <property type="entry name" value="DUF4130"/>
</dbReference>
<feature type="domain" description="DUF4130" evidence="2">
    <location>
        <begin position="26"/>
        <end position="193"/>
    </location>
</feature>
<feature type="compositionally biased region" description="Acidic residues" evidence="1">
    <location>
        <begin position="141"/>
        <end position="150"/>
    </location>
</feature>
<evidence type="ECO:0000313" key="3">
    <source>
        <dbReference type="EMBL" id="MDF0589733.1"/>
    </source>
</evidence>
<sequence>MRTGELLQRLAAHRNSNDRLMARARTLSPEEMEASTEPEVLRIRRMALAVRGEVCRMRGFIRLAPLGDRVLWGRISPHHDVGFEICDFFARRFPGKMIVLGDGRRSWTSLYSDGALLHQEGGGLAATLAEISRIMDLSAEGGEEEEEEEGREVPKEKGGGDQYEKEVDPPHMGAEEGAGMAAGDLWTAYYQSQDEPRKAGGRRYGGRISRRALRSAGLDAEKGSGSARLQDFI</sequence>
<dbReference type="Proteomes" id="UP001220010">
    <property type="component" value="Unassembled WGS sequence"/>
</dbReference>
<evidence type="ECO:0000259" key="2">
    <source>
        <dbReference type="Pfam" id="PF13566"/>
    </source>
</evidence>
<dbReference type="EMBL" id="JARFPK010000002">
    <property type="protein sequence ID" value="MDF0589733.1"/>
    <property type="molecule type" value="Genomic_DNA"/>
</dbReference>
<feature type="region of interest" description="Disordered" evidence="1">
    <location>
        <begin position="213"/>
        <end position="233"/>
    </location>
</feature>
<evidence type="ECO:0000313" key="4">
    <source>
        <dbReference type="Proteomes" id="UP001220010"/>
    </source>
</evidence>
<gene>
    <name evidence="3" type="ORF">P0O15_00880</name>
</gene>